<protein>
    <recommendedName>
        <fullName evidence="9">Mitochondrial pyruvate carrier</fullName>
    </recommendedName>
</protein>
<dbReference type="GO" id="GO:0005743">
    <property type="term" value="C:mitochondrial inner membrane"/>
    <property type="evidence" value="ECO:0007669"/>
    <property type="project" value="UniProtKB-SubCell"/>
</dbReference>
<name>A0A0L6UWJ8_9BASI</name>
<dbReference type="GO" id="GO:0006850">
    <property type="term" value="P:pyruvate import into mitochondria"/>
    <property type="evidence" value="ECO:0007669"/>
    <property type="project" value="InterPro"/>
</dbReference>
<evidence type="ECO:0000256" key="9">
    <source>
        <dbReference type="RuleBase" id="RU363100"/>
    </source>
</evidence>
<evidence type="ECO:0000313" key="11">
    <source>
        <dbReference type="Proteomes" id="UP000037035"/>
    </source>
</evidence>
<dbReference type="OrthoDB" id="1697690at2759"/>
<dbReference type="InterPro" id="IPR005336">
    <property type="entry name" value="MPC"/>
</dbReference>
<evidence type="ECO:0000256" key="1">
    <source>
        <dbReference type="ARBA" id="ARBA00004448"/>
    </source>
</evidence>
<dbReference type="Pfam" id="PF03650">
    <property type="entry name" value="MPC"/>
    <property type="match status" value="1"/>
</dbReference>
<sequence>MAADGHSDTSSNITNHQINRDGDVRELVEEPGGTAILFQLSGIVIDRHCSWGPVANWGLPLAALTDVSKDAELISGPMTTALAAYSVCFMRFAWKVQPRNYLLFACSIQGGRFISHQMEEKKTSKTS</sequence>
<dbReference type="Proteomes" id="UP000037035">
    <property type="component" value="Unassembled WGS sequence"/>
</dbReference>
<accession>A0A0L6UWJ8</accession>
<evidence type="ECO:0000256" key="2">
    <source>
        <dbReference type="ARBA" id="ARBA00006416"/>
    </source>
</evidence>
<evidence type="ECO:0000313" key="10">
    <source>
        <dbReference type="EMBL" id="KNZ52632.1"/>
    </source>
</evidence>
<evidence type="ECO:0000256" key="7">
    <source>
        <dbReference type="ARBA" id="ARBA00023128"/>
    </source>
</evidence>
<keyword evidence="6" id="KW-1133">Transmembrane helix</keyword>
<evidence type="ECO:0000256" key="4">
    <source>
        <dbReference type="ARBA" id="ARBA00022692"/>
    </source>
</evidence>
<keyword evidence="4" id="KW-0812">Transmembrane</keyword>
<evidence type="ECO:0000256" key="3">
    <source>
        <dbReference type="ARBA" id="ARBA00022448"/>
    </source>
</evidence>
<keyword evidence="3 9" id="KW-0813">Transport</keyword>
<comment type="function">
    <text evidence="9">Mediates the uptake of pyruvate into mitochondria.</text>
</comment>
<dbReference type="PANTHER" id="PTHR14154">
    <property type="entry name" value="UPF0041 BRAIN PROTEIN 44-RELATED"/>
    <property type="match status" value="1"/>
</dbReference>
<gene>
    <name evidence="10" type="ORF">VP01_349g12</name>
</gene>
<comment type="caution">
    <text evidence="10">The sequence shown here is derived from an EMBL/GenBank/DDBJ whole genome shotgun (WGS) entry which is preliminary data.</text>
</comment>
<dbReference type="AlphaFoldDB" id="A0A0L6UWJ8"/>
<dbReference type="VEuPathDB" id="FungiDB:VP01_349g12"/>
<organism evidence="10 11">
    <name type="scientific">Puccinia sorghi</name>
    <dbReference type="NCBI Taxonomy" id="27349"/>
    <lineage>
        <taxon>Eukaryota</taxon>
        <taxon>Fungi</taxon>
        <taxon>Dikarya</taxon>
        <taxon>Basidiomycota</taxon>
        <taxon>Pucciniomycotina</taxon>
        <taxon>Pucciniomycetes</taxon>
        <taxon>Pucciniales</taxon>
        <taxon>Pucciniaceae</taxon>
        <taxon>Puccinia</taxon>
    </lineage>
</organism>
<reference evidence="10 11" key="1">
    <citation type="submission" date="2015-08" db="EMBL/GenBank/DDBJ databases">
        <title>Next Generation Sequencing and Analysis of the Genome of Puccinia sorghi L Schw, the Causal Agent of Maize Common Rust.</title>
        <authorList>
            <person name="Rochi L."/>
            <person name="Burguener G."/>
            <person name="Darino M."/>
            <person name="Turjanski A."/>
            <person name="Kreff E."/>
            <person name="Dieguez M.J."/>
            <person name="Sacco F."/>
        </authorList>
    </citation>
    <scope>NUCLEOTIDE SEQUENCE [LARGE SCALE GENOMIC DNA]</scope>
    <source>
        <strain evidence="10 11">RO10H11247</strain>
    </source>
</reference>
<evidence type="ECO:0000256" key="5">
    <source>
        <dbReference type="ARBA" id="ARBA00022792"/>
    </source>
</evidence>
<dbReference type="EMBL" id="LAVV01008501">
    <property type="protein sequence ID" value="KNZ52632.1"/>
    <property type="molecule type" value="Genomic_DNA"/>
</dbReference>
<proteinExistence type="inferred from homology"/>
<comment type="subcellular location">
    <subcellularLocation>
        <location evidence="1 9">Mitochondrion inner membrane</location>
        <topology evidence="1 9">Multi-pass membrane protein</topology>
    </subcellularLocation>
</comment>
<evidence type="ECO:0000256" key="8">
    <source>
        <dbReference type="ARBA" id="ARBA00023136"/>
    </source>
</evidence>
<keyword evidence="11" id="KW-1185">Reference proteome</keyword>
<keyword evidence="8" id="KW-0472">Membrane</keyword>
<evidence type="ECO:0000256" key="6">
    <source>
        <dbReference type="ARBA" id="ARBA00022989"/>
    </source>
</evidence>
<keyword evidence="5 9" id="KW-0999">Mitochondrion inner membrane</keyword>
<comment type="similarity">
    <text evidence="2 9">Belongs to the mitochondrial pyruvate carrier (MPC) (TC 2.A.105) family.</text>
</comment>
<keyword evidence="7 9" id="KW-0496">Mitochondrion</keyword>
<dbReference type="STRING" id="27349.A0A0L6UWJ8"/>